<evidence type="ECO:0000256" key="2">
    <source>
        <dbReference type="ARBA" id="ARBA00022540"/>
    </source>
</evidence>
<dbReference type="InterPro" id="IPR006196">
    <property type="entry name" value="RNA-binding_domain_S1_IF1"/>
</dbReference>
<organism evidence="7 8">
    <name type="scientific">Candidatus Woesebacteria bacterium GW2011_GWB1_38_8</name>
    <dbReference type="NCBI Taxonomy" id="1618570"/>
    <lineage>
        <taxon>Bacteria</taxon>
        <taxon>Candidatus Woeseibacteriota</taxon>
    </lineage>
</organism>
<comment type="subunit">
    <text evidence="4">Component of the 30S ribosomal translation pre-initiation complex which assembles on the 30S ribosome in the order IF-2 and IF-3, IF-1 and N-formylmethionyl-tRNA(fMet); mRNA recruitment can occur at any time during PIC assembly.</text>
</comment>
<evidence type="ECO:0000259" key="6">
    <source>
        <dbReference type="PROSITE" id="PS50832"/>
    </source>
</evidence>
<keyword evidence="2 4" id="KW-0396">Initiation factor</keyword>
<dbReference type="PANTHER" id="PTHR33370:SF1">
    <property type="entry name" value="TRANSLATION INITIATION FACTOR IF-1, CHLOROPLASTIC"/>
    <property type="match status" value="1"/>
</dbReference>
<dbReference type="GO" id="GO:0005829">
    <property type="term" value="C:cytosol"/>
    <property type="evidence" value="ECO:0007669"/>
    <property type="project" value="TreeGrafter"/>
</dbReference>
<dbReference type="PATRIC" id="fig|1618570.3.peg.186"/>
<evidence type="ECO:0000256" key="4">
    <source>
        <dbReference type="HAMAP-Rule" id="MF_00075"/>
    </source>
</evidence>
<dbReference type="PANTHER" id="PTHR33370">
    <property type="entry name" value="TRANSLATION INITIATION FACTOR IF-1, CHLOROPLASTIC"/>
    <property type="match status" value="1"/>
</dbReference>
<dbReference type="HAMAP" id="MF_00075">
    <property type="entry name" value="IF_1"/>
    <property type="match status" value="1"/>
</dbReference>
<dbReference type="Pfam" id="PF01176">
    <property type="entry name" value="eIF-1a"/>
    <property type="match status" value="1"/>
</dbReference>
<sequence>MQAKDTTKIEGTVVESLPNTMFRVQLSNERIILATLKGSLRRKYVRIFPGDLVQVEMTKYDEERGRIIQKYRK</sequence>
<name>A0A0G0LDJ6_9BACT</name>
<feature type="domain" description="S1-like" evidence="6">
    <location>
        <begin position="1"/>
        <end position="72"/>
    </location>
</feature>
<evidence type="ECO:0000313" key="7">
    <source>
        <dbReference type="EMBL" id="KKQ86000.1"/>
    </source>
</evidence>
<comment type="subcellular location">
    <subcellularLocation>
        <location evidence="4">Cytoplasm</location>
    </subcellularLocation>
</comment>
<dbReference type="EMBL" id="LBVL01000002">
    <property type="protein sequence ID" value="KKQ86000.1"/>
    <property type="molecule type" value="Genomic_DNA"/>
</dbReference>
<comment type="similarity">
    <text evidence="1 4">Belongs to the IF-1 family.</text>
</comment>
<evidence type="ECO:0000313" key="8">
    <source>
        <dbReference type="Proteomes" id="UP000034081"/>
    </source>
</evidence>
<proteinExistence type="inferred from homology"/>
<gene>
    <name evidence="4" type="primary">infA</name>
    <name evidence="7" type="ORF">UT08_C0002G0022</name>
</gene>
<protein>
    <recommendedName>
        <fullName evidence="4 5">Translation initiation factor IF-1</fullName>
    </recommendedName>
</protein>
<dbReference type="Proteomes" id="UP000034081">
    <property type="component" value="Unassembled WGS sequence"/>
</dbReference>
<dbReference type="PROSITE" id="PS50832">
    <property type="entry name" value="S1_IF1_TYPE"/>
    <property type="match status" value="1"/>
</dbReference>
<keyword evidence="4" id="KW-0699">rRNA-binding</keyword>
<keyword evidence="4" id="KW-0694">RNA-binding</keyword>
<reference evidence="7 8" key="1">
    <citation type="journal article" date="2015" name="Nature">
        <title>rRNA introns, odd ribosomes, and small enigmatic genomes across a large radiation of phyla.</title>
        <authorList>
            <person name="Brown C.T."/>
            <person name="Hug L.A."/>
            <person name="Thomas B.C."/>
            <person name="Sharon I."/>
            <person name="Castelle C.J."/>
            <person name="Singh A."/>
            <person name="Wilkins M.J."/>
            <person name="Williams K.H."/>
            <person name="Banfield J.F."/>
        </authorList>
    </citation>
    <scope>NUCLEOTIDE SEQUENCE [LARGE SCALE GENOMIC DNA]</scope>
</reference>
<keyword evidence="4" id="KW-0963">Cytoplasm</keyword>
<dbReference type="STRING" id="1618570.UT08_C0002G0022"/>
<keyword evidence="3 4" id="KW-0648">Protein biosynthesis</keyword>
<dbReference type="AlphaFoldDB" id="A0A0G0LDJ6"/>
<comment type="function">
    <text evidence="4">One of the essential components for the initiation of protein synthesis. Stabilizes the binding of IF-2 and IF-3 on the 30S subunit to which N-formylmethionyl-tRNA(fMet) subsequently binds. Helps modulate mRNA selection, yielding the 30S pre-initiation complex (PIC). Upon addition of the 50S ribosomal subunit IF-1, IF-2 and IF-3 are released leaving the mature 70S translation initiation complex.</text>
</comment>
<dbReference type="GO" id="GO:0043022">
    <property type="term" value="F:ribosome binding"/>
    <property type="evidence" value="ECO:0007669"/>
    <property type="project" value="UniProtKB-UniRule"/>
</dbReference>
<dbReference type="FunFam" id="2.40.50.140:FF:000002">
    <property type="entry name" value="Translation initiation factor IF-1"/>
    <property type="match status" value="1"/>
</dbReference>
<evidence type="ECO:0000256" key="1">
    <source>
        <dbReference type="ARBA" id="ARBA00010939"/>
    </source>
</evidence>
<dbReference type="GO" id="GO:0003743">
    <property type="term" value="F:translation initiation factor activity"/>
    <property type="evidence" value="ECO:0007669"/>
    <property type="project" value="UniProtKB-UniRule"/>
</dbReference>
<dbReference type="Gene3D" id="2.40.50.140">
    <property type="entry name" value="Nucleic acid-binding proteins"/>
    <property type="match status" value="1"/>
</dbReference>
<dbReference type="InterPro" id="IPR004368">
    <property type="entry name" value="TIF_IF1"/>
</dbReference>
<dbReference type="InterPro" id="IPR012340">
    <property type="entry name" value="NA-bd_OB-fold"/>
</dbReference>
<evidence type="ECO:0000256" key="3">
    <source>
        <dbReference type="ARBA" id="ARBA00022917"/>
    </source>
</evidence>
<comment type="caution">
    <text evidence="7">The sequence shown here is derived from an EMBL/GenBank/DDBJ whole genome shotgun (WGS) entry which is preliminary data.</text>
</comment>
<dbReference type="SUPFAM" id="SSF50249">
    <property type="entry name" value="Nucleic acid-binding proteins"/>
    <property type="match status" value="1"/>
</dbReference>
<dbReference type="NCBIfam" id="TIGR00008">
    <property type="entry name" value="infA"/>
    <property type="match status" value="1"/>
</dbReference>
<accession>A0A0G0LDJ6</accession>
<evidence type="ECO:0000256" key="5">
    <source>
        <dbReference type="NCBIfam" id="TIGR00008"/>
    </source>
</evidence>
<dbReference type="GO" id="GO:0019843">
    <property type="term" value="F:rRNA binding"/>
    <property type="evidence" value="ECO:0007669"/>
    <property type="project" value="UniProtKB-UniRule"/>
</dbReference>